<keyword evidence="5 8" id="KW-1133">Transmembrane helix</keyword>
<organism evidence="10">
    <name type="scientific">uncultured Sulfurovum sp</name>
    <dbReference type="NCBI Taxonomy" id="269237"/>
    <lineage>
        <taxon>Bacteria</taxon>
        <taxon>Pseudomonadati</taxon>
        <taxon>Campylobacterota</taxon>
        <taxon>Epsilonproteobacteria</taxon>
        <taxon>Campylobacterales</taxon>
        <taxon>Sulfurovaceae</taxon>
        <taxon>Sulfurovum</taxon>
        <taxon>environmental samples</taxon>
    </lineage>
</organism>
<feature type="transmembrane region" description="Helical" evidence="8">
    <location>
        <begin position="85"/>
        <end position="105"/>
    </location>
</feature>
<dbReference type="GO" id="GO:0015297">
    <property type="term" value="F:antiporter activity"/>
    <property type="evidence" value="ECO:0007669"/>
    <property type="project" value="UniProtKB-KW"/>
</dbReference>
<feature type="transmembrane region" description="Helical" evidence="8">
    <location>
        <begin position="141"/>
        <end position="160"/>
    </location>
</feature>
<dbReference type="GO" id="GO:0016020">
    <property type="term" value="C:membrane"/>
    <property type="evidence" value="ECO:0007669"/>
    <property type="project" value="UniProtKB-SubCell"/>
</dbReference>
<dbReference type="PANTHER" id="PTHR43562">
    <property type="entry name" value="NAPA-TYPE SODIUM/HYDROGEN ANTIPORTER"/>
    <property type="match status" value="1"/>
</dbReference>
<dbReference type="EMBL" id="CACVAR010000305">
    <property type="protein sequence ID" value="CAA6819687.1"/>
    <property type="molecule type" value="Genomic_DNA"/>
</dbReference>
<evidence type="ECO:0000256" key="1">
    <source>
        <dbReference type="ARBA" id="ARBA00004141"/>
    </source>
</evidence>
<feature type="transmembrane region" description="Helical" evidence="8">
    <location>
        <begin position="33"/>
        <end position="50"/>
    </location>
</feature>
<reference evidence="10" key="1">
    <citation type="submission" date="2020-01" db="EMBL/GenBank/DDBJ databases">
        <authorList>
            <person name="Meier V. D."/>
            <person name="Meier V D."/>
        </authorList>
    </citation>
    <scope>NUCLEOTIDE SEQUENCE</scope>
    <source>
        <strain evidence="10">HLG_WM_MAG_03</strain>
    </source>
</reference>
<feature type="domain" description="Cation/H+ exchanger transmembrane" evidence="9">
    <location>
        <begin position="15"/>
        <end position="383"/>
    </location>
</feature>
<sequence>MADENIEVILAVSVILVLSPHLSRLLRLPTAPIEIVLGSFLALLGIVNIANENFFLIAHVGFLYLMFLAGLEVNLKSIFKMPQTYIFQSMYFLIIMWVLAVIFGILTGLDAVLIIILPLISIGILATLSKEYGKNAPWIKIAFLVGTLGEVLSIIALTVFEASSTVDQVKDLFAKLALLFIFLGVIWLLYILFRTLFWWYPEFKTILMPSSKNIDGRYQDLRLAMGIFFIMISIMLKLHLEVAFGAFIAGVFIATFFHHKKELEEKMSSFGFGFLVPIFFIYVGASFDLRHIFVNDVLITTALLLIGMFGIRIIAAFTLSFITEKRQALLIAFALSMPLTLMIAVATIAKEHESINQYDYYAVIFASLLEVIISMIIIKFLVKPKA</sequence>
<keyword evidence="2" id="KW-0813">Transport</keyword>
<feature type="transmembrane region" description="Helical" evidence="8">
    <location>
        <begin position="221"/>
        <end position="236"/>
    </location>
</feature>
<dbReference type="AlphaFoldDB" id="A0A6S6TNK5"/>
<evidence type="ECO:0000256" key="3">
    <source>
        <dbReference type="ARBA" id="ARBA00022449"/>
    </source>
</evidence>
<keyword evidence="3" id="KW-0050">Antiport</keyword>
<evidence type="ECO:0000256" key="5">
    <source>
        <dbReference type="ARBA" id="ARBA00022989"/>
    </source>
</evidence>
<name>A0A6S6TNK5_9BACT</name>
<evidence type="ECO:0000256" key="6">
    <source>
        <dbReference type="ARBA" id="ARBA00023065"/>
    </source>
</evidence>
<evidence type="ECO:0000256" key="7">
    <source>
        <dbReference type="ARBA" id="ARBA00023136"/>
    </source>
</evidence>
<feature type="transmembrane region" description="Helical" evidence="8">
    <location>
        <begin position="56"/>
        <end position="73"/>
    </location>
</feature>
<evidence type="ECO:0000256" key="8">
    <source>
        <dbReference type="SAM" id="Phobius"/>
    </source>
</evidence>
<comment type="subcellular location">
    <subcellularLocation>
        <location evidence="1">Membrane</location>
        <topology evidence="1">Multi-pass membrane protein</topology>
    </subcellularLocation>
</comment>
<keyword evidence="4 8" id="KW-0812">Transmembrane</keyword>
<feature type="transmembrane region" description="Helical" evidence="8">
    <location>
        <begin position="329"/>
        <end position="348"/>
    </location>
</feature>
<protein>
    <submittedName>
        <fullName evidence="10">NA+/H+ antiporter (NapA), putative</fullName>
    </submittedName>
</protein>
<dbReference type="InterPro" id="IPR006153">
    <property type="entry name" value="Cation/H_exchanger_TM"/>
</dbReference>
<evidence type="ECO:0000259" key="9">
    <source>
        <dbReference type="Pfam" id="PF00999"/>
    </source>
</evidence>
<dbReference type="GO" id="GO:1902600">
    <property type="term" value="P:proton transmembrane transport"/>
    <property type="evidence" value="ECO:0007669"/>
    <property type="project" value="InterPro"/>
</dbReference>
<accession>A0A6S6TNK5</accession>
<dbReference type="Gene3D" id="1.20.1530.20">
    <property type="match status" value="1"/>
</dbReference>
<evidence type="ECO:0000313" key="10">
    <source>
        <dbReference type="EMBL" id="CAA6819687.1"/>
    </source>
</evidence>
<dbReference type="PANTHER" id="PTHR43562:SF1">
    <property type="entry name" value="NA(+)_H(+) ANTIPORTER YJBQ-RELATED"/>
    <property type="match status" value="1"/>
</dbReference>
<dbReference type="InterPro" id="IPR038770">
    <property type="entry name" value="Na+/solute_symporter_sf"/>
</dbReference>
<proteinExistence type="predicted"/>
<feature type="transmembrane region" description="Helical" evidence="8">
    <location>
        <begin position="270"/>
        <end position="287"/>
    </location>
</feature>
<feature type="transmembrane region" description="Helical" evidence="8">
    <location>
        <begin position="111"/>
        <end position="129"/>
    </location>
</feature>
<evidence type="ECO:0000256" key="2">
    <source>
        <dbReference type="ARBA" id="ARBA00022448"/>
    </source>
</evidence>
<evidence type="ECO:0000256" key="4">
    <source>
        <dbReference type="ARBA" id="ARBA00022692"/>
    </source>
</evidence>
<gene>
    <name evidence="10" type="ORF">HELGO_WM21126</name>
</gene>
<feature type="transmembrane region" description="Helical" evidence="8">
    <location>
        <begin position="172"/>
        <end position="200"/>
    </location>
</feature>
<keyword evidence="6" id="KW-0406">Ion transport</keyword>
<keyword evidence="7 8" id="KW-0472">Membrane</keyword>
<feature type="transmembrane region" description="Helical" evidence="8">
    <location>
        <begin position="299"/>
        <end position="322"/>
    </location>
</feature>
<feature type="transmembrane region" description="Helical" evidence="8">
    <location>
        <begin position="360"/>
        <end position="382"/>
    </location>
</feature>
<dbReference type="Pfam" id="PF00999">
    <property type="entry name" value="Na_H_Exchanger"/>
    <property type="match status" value="1"/>
</dbReference>